<proteinExistence type="predicted"/>
<evidence type="ECO:0000313" key="1">
    <source>
        <dbReference type="EMBL" id="KAI4816199.1"/>
    </source>
</evidence>
<evidence type="ECO:0000313" key="2">
    <source>
        <dbReference type="Proteomes" id="UP001057452"/>
    </source>
</evidence>
<feature type="non-terminal residue" evidence="1">
    <location>
        <position position="1"/>
    </location>
</feature>
<dbReference type="Proteomes" id="UP001057452">
    <property type="component" value="Chromosome 12"/>
</dbReference>
<reference evidence="1" key="1">
    <citation type="submission" date="2022-05" db="EMBL/GenBank/DDBJ databases">
        <title>Chromosome-level genome of Chaenocephalus aceratus.</title>
        <authorList>
            <person name="Park H."/>
        </authorList>
    </citation>
    <scope>NUCLEOTIDE SEQUENCE</scope>
    <source>
        <strain evidence="1">KU_202001</strain>
    </source>
</reference>
<comment type="caution">
    <text evidence="1">The sequence shown here is derived from an EMBL/GenBank/DDBJ whole genome shotgun (WGS) entry which is preliminary data.</text>
</comment>
<gene>
    <name evidence="1" type="ORF">KUCAC02_008536</name>
</gene>
<accession>A0ACB9WSB8</accession>
<keyword evidence="2" id="KW-1185">Reference proteome</keyword>
<name>A0ACB9WSB8_CHAAC</name>
<sequence>GSHIPRQSLGTARLSGAKYHGRLRGTSHQWQSWSLRAAGSRTALGERPSGLRTFMMCSIMLPLIRAATRHDCADTALRSVPRITTPWRHWRATPRGPLSLRPTRDPLGSSARRWP</sequence>
<dbReference type="EMBL" id="CM043796">
    <property type="protein sequence ID" value="KAI4816199.1"/>
    <property type="molecule type" value="Genomic_DNA"/>
</dbReference>
<organism evidence="1 2">
    <name type="scientific">Chaenocephalus aceratus</name>
    <name type="common">Blackfin icefish</name>
    <name type="synonym">Chaenichthys aceratus</name>
    <dbReference type="NCBI Taxonomy" id="36190"/>
    <lineage>
        <taxon>Eukaryota</taxon>
        <taxon>Metazoa</taxon>
        <taxon>Chordata</taxon>
        <taxon>Craniata</taxon>
        <taxon>Vertebrata</taxon>
        <taxon>Euteleostomi</taxon>
        <taxon>Actinopterygii</taxon>
        <taxon>Neopterygii</taxon>
        <taxon>Teleostei</taxon>
        <taxon>Neoteleostei</taxon>
        <taxon>Acanthomorphata</taxon>
        <taxon>Eupercaria</taxon>
        <taxon>Perciformes</taxon>
        <taxon>Notothenioidei</taxon>
        <taxon>Channichthyidae</taxon>
        <taxon>Chaenocephalus</taxon>
    </lineage>
</organism>
<protein>
    <submittedName>
        <fullName evidence="1">Uncharacterized protein</fullName>
    </submittedName>
</protein>
<feature type="non-terminal residue" evidence="1">
    <location>
        <position position="115"/>
    </location>
</feature>